<dbReference type="PIRSF" id="PIRSF020479">
    <property type="entry name" value="UCP020479_CheW"/>
    <property type="match status" value="1"/>
</dbReference>
<dbReference type="Gene3D" id="2.40.50.180">
    <property type="entry name" value="CheA-289, Domain 4"/>
    <property type="match status" value="1"/>
</dbReference>
<accession>A0A1I3S2N3</accession>
<dbReference type="EMBL" id="FOSC01000003">
    <property type="protein sequence ID" value="SFJ52915.1"/>
    <property type="molecule type" value="Genomic_DNA"/>
</dbReference>
<dbReference type="SUPFAM" id="SSF50341">
    <property type="entry name" value="CheW-like"/>
    <property type="match status" value="1"/>
</dbReference>
<feature type="compositionally biased region" description="Basic and acidic residues" evidence="1">
    <location>
        <begin position="78"/>
        <end position="90"/>
    </location>
</feature>
<feature type="compositionally biased region" description="Low complexity" evidence="1">
    <location>
        <begin position="109"/>
        <end position="125"/>
    </location>
</feature>
<evidence type="ECO:0000259" key="2">
    <source>
        <dbReference type="PROSITE" id="PS50851"/>
    </source>
</evidence>
<dbReference type="RefSeq" id="WP_143072196.1">
    <property type="nucleotide sequence ID" value="NZ_BMYN01000003.1"/>
</dbReference>
<dbReference type="InterPro" id="IPR036061">
    <property type="entry name" value="CheW-like_dom_sf"/>
</dbReference>
<reference evidence="3 4" key="1">
    <citation type="submission" date="2016-10" db="EMBL/GenBank/DDBJ databases">
        <authorList>
            <person name="de Groot N.N."/>
        </authorList>
    </citation>
    <scope>NUCLEOTIDE SEQUENCE [LARGE SCALE GENOMIC DNA]</scope>
    <source>
        <strain evidence="3 4">IBRC-M 10445</strain>
    </source>
</reference>
<dbReference type="GO" id="GO:0007165">
    <property type="term" value="P:signal transduction"/>
    <property type="evidence" value="ECO:0007669"/>
    <property type="project" value="InterPro"/>
</dbReference>
<protein>
    <submittedName>
        <fullName evidence="3">Purine-binding chemotaxis protein CheW</fullName>
    </submittedName>
</protein>
<dbReference type="PROSITE" id="PS50851">
    <property type="entry name" value="CHEW"/>
    <property type="match status" value="1"/>
</dbReference>
<feature type="compositionally biased region" description="Basic and acidic residues" evidence="1">
    <location>
        <begin position="41"/>
        <end position="55"/>
    </location>
</feature>
<organism evidence="3 4">
    <name type="scientific">Marinobacter persicus</name>
    <dbReference type="NCBI Taxonomy" id="930118"/>
    <lineage>
        <taxon>Bacteria</taxon>
        <taxon>Pseudomonadati</taxon>
        <taxon>Pseudomonadota</taxon>
        <taxon>Gammaproteobacteria</taxon>
        <taxon>Pseudomonadales</taxon>
        <taxon>Marinobacteraceae</taxon>
        <taxon>Marinobacter</taxon>
    </lineage>
</organism>
<gene>
    <name evidence="3" type="ORF">SAMN05216429_103183</name>
</gene>
<dbReference type="OrthoDB" id="5565759at2"/>
<dbReference type="GO" id="GO:0006935">
    <property type="term" value="P:chemotaxis"/>
    <property type="evidence" value="ECO:0007669"/>
    <property type="project" value="InterPro"/>
</dbReference>
<evidence type="ECO:0000313" key="4">
    <source>
        <dbReference type="Proteomes" id="UP000199445"/>
    </source>
</evidence>
<feature type="domain" description="CheW-like" evidence="2">
    <location>
        <begin position="138"/>
        <end position="277"/>
    </location>
</feature>
<evidence type="ECO:0000313" key="3">
    <source>
        <dbReference type="EMBL" id="SFJ52915.1"/>
    </source>
</evidence>
<proteinExistence type="predicted"/>
<dbReference type="SMART" id="SM00260">
    <property type="entry name" value="CheW"/>
    <property type="match status" value="1"/>
</dbReference>
<evidence type="ECO:0000256" key="1">
    <source>
        <dbReference type="SAM" id="MobiDB-lite"/>
    </source>
</evidence>
<dbReference type="InterPro" id="IPR002545">
    <property type="entry name" value="CheW-lke_dom"/>
</dbReference>
<name>A0A1I3S2N3_9GAMM</name>
<dbReference type="InterPro" id="IPR014506">
    <property type="entry name" value="UCP020479_CheW"/>
</dbReference>
<dbReference type="Proteomes" id="UP000199445">
    <property type="component" value="Unassembled WGS sequence"/>
</dbReference>
<dbReference type="Pfam" id="PF01584">
    <property type="entry name" value="CheW"/>
    <property type="match status" value="1"/>
</dbReference>
<feature type="region of interest" description="Disordered" evidence="1">
    <location>
        <begin position="33"/>
        <end position="134"/>
    </location>
</feature>
<sequence>MADRNVADKKMTQLAEPEAAIASYLDELLHTATSTALVEESPSRPETKTETRTEVTTETQTRQQPEEKRQVRPVRTGSEARLKPATRESVETATDVKAASQVETTVRVETPAAEPKPEPVAQPEAAEPPDRPDWSDQPFECLIFTVAGLKLAVPLVLLGAIHKLETEDEIRPIPGSPRWYMGIRPDRDQNLRVVDSAEWIMAGRVPANARENYRFVIRLDDSEWGLACDEVAQSFTLKPDEVRWRTGRSKRPWLAGTVVDHMCALIDVRAMAQLLVRAEREHHLDLS</sequence>
<dbReference type="AlphaFoldDB" id="A0A1I3S2N3"/>
<keyword evidence="4" id="KW-1185">Reference proteome</keyword>